<keyword evidence="4" id="KW-0255">Endonuclease</keyword>
<dbReference type="NCBIfam" id="TIGR02116">
    <property type="entry name" value="toxin_Txe_YoeB"/>
    <property type="match status" value="1"/>
</dbReference>
<evidence type="ECO:0000313" key="10">
    <source>
        <dbReference type="EMBL" id="ODR55078.1"/>
    </source>
</evidence>
<evidence type="ECO:0000256" key="2">
    <source>
        <dbReference type="ARBA" id="ARBA00022649"/>
    </source>
</evidence>
<comment type="similarity">
    <text evidence="1">Belongs to the YoeB family.</text>
</comment>
<dbReference type="PATRIC" id="fig|1432052.4.peg.3505"/>
<sequence>MQMRVIQWDFDAWEDYLYWQGQDKKILKRINQLLKDICRNPFEGIGKPEPLKGNLTGFWSRRVDGEHRLIYAVEESVVVVISCRGHYND</sequence>
<dbReference type="EMBL" id="MEHA01000002">
    <property type="protein sequence ID" value="ODR55078.1"/>
    <property type="molecule type" value="Genomic_DNA"/>
</dbReference>
<evidence type="ECO:0000256" key="5">
    <source>
        <dbReference type="ARBA" id="ARBA00022801"/>
    </source>
</evidence>
<evidence type="ECO:0000256" key="1">
    <source>
        <dbReference type="ARBA" id="ARBA00008172"/>
    </source>
</evidence>
<evidence type="ECO:0000256" key="3">
    <source>
        <dbReference type="ARBA" id="ARBA00022722"/>
    </source>
</evidence>
<dbReference type="RefSeq" id="WP_044964344.1">
    <property type="nucleotide sequence ID" value="NZ_DBFYTW010000090.1"/>
</dbReference>
<dbReference type="EMBL" id="MEHD01000051">
    <property type="protein sequence ID" value="ODR45692.1"/>
    <property type="molecule type" value="Genomic_DNA"/>
</dbReference>
<keyword evidence="5 8" id="KW-0378">Hydrolase</keyword>
<dbReference type="InterPro" id="IPR009614">
    <property type="entry name" value="YoeB_toxin"/>
</dbReference>
<dbReference type="PANTHER" id="PTHR38039:SF1">
    <property type="entry name" value="TOXIN YOEB"/>
    <property type="match status" value="1"/>
</dbReference>
<keyword evidence="3" id="KW-0540">Nuclease</keyword>
<dbReference type="OrthoDB" id="9801102at2"/>
<dbReference type="Pfam" id="PF06769">
    <property type="entry name" value="YoeB_toxin"/>
    <property type="match status" value="1"/>
</dbReference>
<protein>
    <recommendedName>
        <fullName evidence="7">Endoribonuclease YoeB</fullName>
    </recommendedName>
    <alternativeName>
        <fullName evidence="6">Putative mRNA interferase YoeB</fullName>
    </alternativeName>
</protein>
<accession>A0A1E3AEU3</accession>
<keyword evidence="13" id="KW-1185">Reference proteome</keyword>
<dbReference type="Gene3D" id="3.30.2310.20">
    <property type="entry name" value="RelE-like"/>
    <property type="match status" value="1"/>
</dbReference>
<evidence type="ECO:0000313" key="12">
    <source>
        <dbReference type="Proteomes" id="UP000094271"/>
    </source>
</evidence>
<comment type="caution">
    <text evidence="8">The sequence shown here is derived from an EMBL/GenBank/DDBJ whole genome shotgun (WGS) entry which is preliminary data.</text>
</comment>
<name>A0A1E3AEU3_9FIRM</name>
<dbReference type="SUPFAM" id="SSF143011">
    <property type="entry name" value="RelE-like"/>
    <property type="match status" value="1"/>
</dbReference>
<proteinExistence type="inferred from homology"/>
<dbReference type="GO" id="GO:0016787">
    <property type="term" value="F:hydrolase activity"/>
    <property type="evidence" value="ECO:0007669"/>
    <property type="project" value="UniProtKB-KW"/>
</dbReference>
<organism evidence="8 11">
    <name type="scientific">Eisenbergiella tayi</name>
    <dbReference type="NCBI Taxonomy" id="1432052"/>
    <lineage>
        <taxon>Bacteria</taxon>
        <taxon>Bacillati</taxon>
        <taxon>Bacillota</taxon>
        <taxon>Clostridia</taxon>
        <taxon>Lachnospirales</taxon>
        <taxon>Lachnospiraceae</taxon>
        <taxon>Eisenbergiella</taxon>
    </lineage>
</organism>
<reference evidence="8 11" key="1">
    <citation type="submission" date="2016-07" db="EMBL/GenBank/DDBJ databases">
        <title>Characterization of isolates of Eisenbergiella tayi derived from blood cultures, using whole genome sequencing.</title>
        <authorList>
            <person name="Burdz T."/>
            <person name="Wiebe D."/>
            <person name="Huynh C."/>
            <person name="Bernard K."/>
        </authorList>
    </citation>
    <scope>NUCLEOTIDE SEQUENCE [LARGE SCALE GENOMIC DNA]</scope>
    <source>
        <strain evidence="8 11">NML 110608</strain>
    </source>
</reference>
<dbReference type="AlphaFoldDB" id="A0A1E3AEU3"/>
<dbReference type="GO" id="GO:0045892">
    <property type="term" value="P:negative regulation of DNA-templated transcription"/>
    <property type="evidence" value="ECO:0007669"/>
    <property type="project" value="TreeGrafter"/>
</dbReference>
<dbReference type="InterPro" id="IPR035093">
    <property type="entry name" value="RelE/ParE_toxin_dom_sf"/>
</dbReference>
<dbReference type="Proteomes" id="UP000094869">
    <property type="component" value="Unassembled WGS sequence"/>
</dbReference>
<gene>
    <name evidence="8" type="primary">yoeB_2</name>
    <name evidence="10" type="ORF">BEI59_03930</name>
    <name evidence="8" type="ORF">BEI61_03145</name>
    <name evidence="9" type="ORF">BEI63_28310</name>
</gene>
<dbReference type="Proteomes" id="UP000094271">
    <property type="component" value="Unassembled WGS sequence"/>
</dbReference>
<evidence type="ECO:0000313" key="13">
    <source>
        <dbReference type="Proteomes" id="UP000094869"/>
    </source>
</evidence>
<evidence type="ECO:0000313" key="8">
    <source>
        <dbReference type="EMBL" id="ODM07255.1"/>
    </source>
</evidence>
<evidence type="ECO:0000256" key="4">
    <source>
        <dbReference type="ARBA" id="ARBA00022759"/>
    </source>
</evidence>
<evidence type="ECO:0000256" key="6">
    <source>
        <dbReference type="ARBA" id="ARBA00030388"/>
    </source>
</evidence>
<evidence type="ECO:0000256" key="7">
    <source>
        <dbReference type="ARBA" id="ARBA00050056"/>
    </source>
</evidence>
<reference evidence="9 13" key="2">
    <citation type="submission" date="2016-08" db="EMBL/GenBank/DDBJ databases">
        <title>Characterization of Isolates of Eisenbergiella tayi Derived from Blood Cultures, Using Whole Genome Sequencing.</title>
        <authorList>
            <person name="Bernier A.-M."/>
            <person name="Burdz T."/>
            <person name="Wiebe D."/>
            <person name="Bernard K."/>
        </authorList>
    </citation>
    <scope>NUCLEOTIDE SEQUENCE [LARGE SCALE GENOMIC DNA]</scope>
    <source>
        <strain evidence="9 13">NML120146</strain>
    </source>
</reference>
<dbReference type="Proteomes" id="UP000094067">
    <property type="component" value="Unassembled WGS sequence"/>
</dbReference>
<evidence type="ECO:0000313" key="11">
    <source>
        <dbReference type="Proteomes" id="UP000094067"/>
    </source>
</evidence>
<dbReference type="EMBL" id="MCGH01000002">
    <property type="protein sequence ID" value="ODM07255.1"/>
    <property type="molecule type" value="Genomic_DNA"/>
</dbReference>
<keyword evidence="2" id="KW-1277">Toxin-antitoxin system</keyword>
<reference evidence="10 12" key="3">
    <citation type="submission" date="2016-08" db="EMBL/GenBank/DDBJ databases">
        <authorList>
            <person name="Seilhamer J.J."/>
        </authorList>
    </citation>
    <scope>NUCLEOTIDE SEQUENCE [LARGE SCALE GENOMIC DNA]</scope>
    <source>
        <strain evidence="10 12">NML150140-1</strain>
    </source>
</reference>
<dbReference type="PANTHER" id="PTHR38039">
    <property type="entry name" value="TOXIN YOEB"/>
    <property type="match status" value="1"/>
</dbReference>
<dbReference type="GO" id="GO:0004519">
    <property type="term" value="F:endonuclease activity"/>
    <property type="evidence" value="ECO:0007669"/>
    <property type="project" value="UniProtKB-KW"/>
</dbReference>
<dbReference type="GO" id="GO:0006401">
    <property type="term" value="P:RNA catabolic process"/>
    <property type="evidence" value="ECO:0007669"/>
    <property type="project" value="InterPro"/>
</dbReference>
<evidence type="ECO:0000313" key="9">
    <source>
        <dbReference type="EMBL" id="ODR45692.1"/>
    </source>
</evidence>